<dbReference type="AlphaFoldDB" id="A2DE87"/>
<dbReference type="EMBL" id="DS113191">
    <property type="protein sequence ID" value="EAY21305.1"/>
    <property type="molecule type" value="Genomic_DNA"/>
</dbReference>
<proteinExistence type="predicted"/>
<evidence type="ECO:0000313" key="3">
    <source>
        <dbReference type="EMBL" id="EAY21305.1"/>
    </source>
</evidence>
<dbReference type="SUPFAM" id="SSF51126">
    <property type="entry name" value="Pectin lyase-like"/>
    <property type="match status" value="3"/>
</dbReference>
<sequence>MDDLATLHLKLKSVPQPLTQTEMETLDKIICALKSKDTKNSDSIRPLDKPEFKWIEKAENFKFNQESPETISSTEYETSNTIVVDKSSLDGVNSITTAIQMAKDNTTIIVEKGIYSDNIISDKTIHIIGREGAKLLNQHIEVKSGLLTIKGFSIKSDLDIVSIIDGTFAMKDCTLESSSMKACINVGPNTSLEIQNCSIVTTKAIDAAPGTIVTIISSSIVGNNHFFKSDVRFIHSKFSHPSGICFEASSTSAKVDRCLIQDCRDIAFSLREHSSISLETTEFSNIKGAGILLHSQSQMICKNIRIFNCAKAGLIISRGASGEVTGSVICNCRLSGCEVLYSAQLTLNESWISDVKGSCIFCEDRSMISTTRSVISSAGGHGVEAGNGCVLRLKDTLCSNCNGTGILASSSNLTAQMCEFSGHKEACIFGEDAIIELTNCAVCKGKSDGIFTEPGSTISINACYFSGCMGNHIFSRQPKDTKIVESTFLESIYTVAGEPKSFEEIKFDKTRQIQYLIFGGLTFDSADMIIIDSCYICRNMIRMLGVKNGIITQSHIIYAISKHPKEPTRTVEISDESSVTIESSSIDQTSITTNNAKLAIRKCTITNSGNFALQGANSAKLIIENNEFSDCRSISTIKDNTNIIFSYNNVKNVKRSKNAAKAGETSTLRSANLQRTKAINIKEFSSGTIEGNFFSGDYDYAIFIDGQSKVDCLTNQVQTGTKGGIIYAGMSYGRCEENEFSGKVTQIEFIHKFTPAQPI</sequence>
<dbReference type="PANTHER" id="PTHR22990">
    <property type="entry name" value="F-BOX ONLY PROTEIN"/>
    <property type="match status" value="1"/>
</dbReference>
<dbReference type="KEGG" id="tva:5466853"/>
<dbReference type="PANTHER" id="PTHR22990:SF15">
    <property type="entry name" value="F-BOX ONLY PROTEIN 10"/>
    <property type="match status" value="1"/>
</dbReference>
<dbReference type="RefSeq" id="XP_001582291.1">
    <property type="nucleotide sequence ID" value="XM_001582241.1"/>
</dbReference>
<dbReference type="InterPro" id="IPR011050">
    <property type="entry name" value="Pectin_lyase_fold/virulence"/>
</dbReference>
<accession>A2DE87</accession>
<gene>
    <name evidence="3" type="ORF">TVAG_166800</name>
</gene>
<dbReference type="InParanoid" id="A2DE87"/>
<name>A2DE87_TRIV3</name>
<dbReference type="InterPro" id="IPR051550">
    <property type="entry name" value="SCF-Subunits/Alg-Epimerases"/>
</dbReference>
<dbReference type="GO" id="GO:0006511">
    <property type="term" value="P:ubiquitin-dependent protein catabolic process"/>
    <property type="evidence" value="ECO:0000318"/>
    <property type="project" value="GO_Central"/>
</dbReference>
<dbReference type="Gene3D" id="2.160.20.10">
    <property type="entry name" value="Single-stranded right-handed beta-helix, Pectin lyase-like"/>
    <property type="match status" value="2"/>
</dbReference>
<keyword evidence="1" id="KW-0677">Repeat</keyword>
<evidence type="ECO:0000256" key="1">
    <source>
        <dbReference type="ARBA" id="ARBA00022737"/>
    </source>
</evidence>
<keyword evidence="4" id="KW-1185">Reference proteome</keyword>
<reference evidence="3" key="1">
    <citation type="submission" date="2006-10" db="EMBL/GenBank/DDBJ databases">
        <authorList>
            <person name="Amadeo P."/>
            <person name="Zhao Q."/>
            <person name="Wortman J."/>
            <person name="Fraser-Liggett C."/>
            <person name="Carlton J."/>
        </authorList>
    </citation>
    <scope>NUCLEOTIDE SEQUENCE</scope>
    <source>
        <strain evidence="3">G3</strain>
    </source>
</reference>
<dbReference type="Proteomes" id="UP000001542">
    <property type="component" value="Unassembled WGS sequence"/>
</dbReference>
<dbReference type="VEuPathDB" id="TrichDB:TVAG_166800"/>
<dbReference type="InterPro" id="IPR012334">
    <property type="entry name" value="Pectin_lyas_fold"/>
</dbReference>
<dbReference type="InterPro" id="IPR039448">
    <property type="entry name" value="Beta_helix"/>
</dbReference>
<dbReference type="Pfam" id="PF13229">
    <property type="entry name" value="Beta_helix"/>
    <property type="match status" value="1"/>
</dbReference>
<organism evidence="3 4">
    <name type="scientific">Trichomonas vaginalis (strain ATCC PRA-98 / G3)</name>
    <dbReference type="NCBI Taxonomy" id="412133"/>
    <lineage>
        <taxon>Eukaryota</taxon>
        <taxon>Metamonada</taxon>
        <taxon>Parabasalia</taxon>
        <taxon>Trichomonadida</taxon>
        <taxon>Trichomonadidae</taxon>
        <taxon>Trichomonas</taxon>
    </lineage>
</organism>
<dbReference type="GO" id="GO:0042981">
    <property type="term" value="P:regulation of apoptotic process"/>
    <property type="evidence" value="ECO:0000318"/>
    <property type="project" value="GO_Central"/>
</dbReference>
<protein>
    <recommendedName>
        <fullName evidence="2">Right handed beta helix domain-containing protein</fullName>
    </recommendedName>
</protein>
<dbReference type="OrthoDB" id="10434866at2759"/>
<evidence type="ECO:0000313" key="4">
    <source>
        <dbReference type="Proteomes" id="UP000001542"/>
    </source>
</evidence>
<evidence type="ECO:0000259" key="2">
    <source>
        <dbReference type="Pfam" id="PF13229"/>
    </source>
</evidence>
<feature type="domain" description="Right handed beta helix" evidence="2">
    <location>
        <begin position="242"/>
        <end position="387"/>
    </location>
</feature>
<reference evidence="3" key="2">
    <citation type="journal article" date="2007" name="Science">
        <title>Draft genome sequence of the sexually transmitted pathogen Trichomonas vaginalis.</title>
        <authorList>
            <person name="Carlton J.M."/>
            <person name="Hirt R.P."/>
            <person name="Silva J.C."/>
            <person name="Delcher A.L."/>
            <person name="Schatz M."/>
            <person name="Zhao Q."/>
            <person name="Wortman J.R."/>
            <person name="Bidwell S.L."/>
            <person name="Alsmark U.C.M."/>
            <person name="Besteiro S."/>
            <person name="Sicheritz-Ponten T."/>
            <person name="Noel C.J."/>
            <person name="Dacks J.B."/>
            <person name="Foster P.G."/>
            <person name="Simillion C."/>
            <person name="Van de Peer Y."/>
            <person name="Miranda-Saavedra D."/>
            <person name="Barton G.J."/>
            <person name="Westrop G.D."/>
            <person name="Mueller S."/>
            <person name="Dessi D."/>
            <person name="Fiori P.L."/>
            <person name="Ren Q."/>
            <person name="Paulsen I."/>
            <person name="Zhang H."/>
            <person name="Bastida-Corcuera F.D."/>
            <person name="Simoes-Barbosa A."/>
            <person name="Brown M.T."/>
            <person name="Hayes R.D."/>
            <person name="Mukherjee M."/>
            <person name="Okumura C.Y."/>
            <person name="Schneider R."/>
            <person name="Smith A.J."/>
            <person name="Vanacova S."/>
            <person name="Villalvazo M."/>
            <person name="Haas B.J."/>
            <person name="Pertea M."/>
            <person name="Feldblyum T.V."/>
            <person name="Utterback T.R."/>
            <person name="Shu C.L."/>
            <person name="Osoegawa K."/>
            <person name="de Jong P.J."/>
            <person name="Hrdy I."/>
            <person name="Horvathova L."/>
            <person name="Zubacova Z."/>
            <person name="Dolezal P."/>
            <person name="Malik S.B."/>
            <person name="Logsdon J.M. Jr."/>
            <person name="Henze K."/>
            <person name="Gupta A."/>
            <person name="Wang C.C."/>
            <person name="Dunne R.L."/>
            <person name="Upcroft J.A."/>
            <person name="Upcroft P."/>
            <person name="White O."/>
            <person name="Salzberg S.L."/>
            <person name="Tang P."/>
            <person name="Chiu C.-H."/>
            <person name="Lee Y.-S."/>
            <person name="Embley T.M."/>
            <person name="Coombs G.H."/>
            <person name="Mottram J.C."/>
            <person name="Tachezy J."/>
            <person name="Fraser-Liggett C.M."/>
            <person name="Johnson P.J."/>
        </authorList>
    </citation>
    <scope>NUCLEOTIDE SEQUENCE [LARGE SCALE GENOMIC DNA]</scope>
    <source>
        <strain evidence="3">G3</strain>
    </source>
</reference>
<dbReference type="VEuPathDB" id="TrichDB:TVAGG3_0175930"/>